<evidence type="ECO:0000256" key="1">
    <source>
        <dbReference type="ARBA" id="ARBA00006192"/>
    </source>
</evidence>
<dbReference type="Proteomes" id="UP000736335">
    <property type="component" value="Unassembled WGS sequence"/>
</dbReference>
<evidence type="ECO:0000256" key="4">
    <source>
        <dbReference type="ARBA" id="ARBA00044511"/>
    </source>
</evidence>
<dbReference type="InterPro" id="IPR011990">
    <property type="entry name" value="TPR-like_helical_dom_sf"/>
</dbReference>
<evidence type="ECO:0008006" key="8">
    <source>
        <dbReference type="Google" id="ProtNLM"/>
    </source>
</evidence>
<comment type="function">
    <text evidence="3">Regulates mitochondrial small subunit maturation by controlling 15S rRNA 5'-end processing. Localizes to the 5' precursor of the 15S rRNA in a position that is subsequently occupied by mS47 in the mature yeast mtSSU. Uses structure and sequence-specific RNA recognition, binding to a single-stranded region of the precursor and specifically recognizing bases -6 to -1. The exchange of Ccm1 for mS47 is coupled to the irreversible removal of precursor rRNA that is accompanied by conformational changes of the mitoribosomal proteins uS5m and mS26. These conformational changes signal completion of 5'-end rRNA processing through protection of the mature 5'-end of the 15S rRNA and stabilization of mS47. The removal of the 5' precursor together with the dissociation of Ccm1 may be catalyzed by the 5'-3' exoribonuclease Pet127. Involved in the specific removal of group I introns in mitochondrial encoded transcripts.</text>
</comment>
<evidence type="ECO:0000256" key="3">
    <source>
        <dbReference type="ARBA" id="ARBA00044493"/>
    </source>
</evidence>
<evidence type="ECO:0000313" key="7">
    <source>
        <dbReference type="Proteomes" id="UP000736335"/>
    </source>
</evidence>
<sequence length="767" mass="86064">MELLDIYQDLLNTQVRTHQSAESVTDEFEEQENDRTSVHSLIKRLDKHSPPEPGTSKSHADGLDLRGPDSRYRRVVSQLAAVLEDMNTTMENPDPSSSQLEMNHRILPSPLEWASLVRECIRINDGESATIALTLMKKAGLKPDGNYITPVMTFYARAGDVERIESILSRFVTDTPNPIQRHQHIKAYINSTLPDTIPLSALSLLHKYENMNLAPPMKTYASLISTLTSVPSSLAKAQAWDLFSHMRYVAHPTPDAVIYNLMILACARTPPSGGTGDSEPQRALDLFTEMTVDNNIQPTREVYTAVVLACARSGRAKFVNEAFRLAKEMLDGHRDALGRPTFTPNNALFGALLQGAKRIRDLPRTRWILAEMVQVIIRQHRARVDDGMEIPKQDVVVLTENTMVHVFHAYASYQVPFHRSATRIVEDRGDTTETIPPEDTRPSSLKGPTDATEAQVDKEEAGEVATADSDPRFNSIPPQSRGEVLAEAKNLFEGILHDTQRPQALPPSKSSNEPPMLFKDVRISTELVNAYLSVHYCHGRVSETQSLFRSLFEDVCVERNFLSYVEALEACVRWSCEKTKQAQALSFAEEVWELLQKDERVQDEMFGARIRLIERANLALIRVFSSLNLLDKAMERVRLFEKTFPPKALLALPTPTKPPLRSTNTILSNSNHNAKTIAIPRPSAASILSNIGGRPLVRLTSATELVDDSVPPFLTFKDVEFLHHRLVAANRLADVRYLTWLLKSYSGSLQRRRERTLQQGVARSSPD</sequence>
<dbReference type="AlphaFoldDB" id="A0A9P6HD37"/>
<feature type="region of interest" description="Disordered" evidence="5">
    <location>
        <begin position="425"/>
        <end position="480"/>
    </location>
</feature>
<feature type="compositionally biased region" description="Basic and acidic residues" evidence="5">
    <location>
        <begin position="58"/>
        <end position="67"/>
    </location>
</feature>
<gene>
    <name evidence="6" type="ORF">BJ322DRAFT_1021370</name>
</gene>
<dbReference type="PANTHER" id="PTHR47936">
    <property type="entry name" value="PPR_LONG DOMAIN-CONTAINING PROTEIN"/>
    <property type="match status" value="1"/>
</dbReference>
<comment type="caution">
    <text evidence="6">The sequence shown here is derived from an EMBL/GenBank/DDBJ whole genome shotgun (WGS) entry which is preliminary data.</text>
</comment>
<feature type="compositionally biased region" description="Basic and acidic residues" evidence="5">
    <location>
        <begin position="33"/>
        <end position="50"/>
    </location>
</feature>
<protein>
    <recommendedName>
        <fullName evidence="8">Pentacotripeptide-repeat region of PRORP domain-containing protein</fullName>
    </recommendedName>
</protein>
<evidence type="ECO:0000313" key="6">
    <source>
        <dbReference type="EMBL" id="KAF9784662.1"/>
    </source>
</evidence>
<keyword evidence="2" id="KW-0677">Repeat</keyword>
<dbReference type="GO" id="GO:0031930">
    <property type="term" value="P:mitochondria-nucleus signaling pathway"/>
    <property type="evidence" value="ECO:0007669"/>
    <property type="project" value="TreeGrafter"/>
</dbReference>
<organism evidence="6 7">
    <name type="scientific">Thelephora terrestris</name>
    <dbReference type="NCBI Taxonomy" id="56493"/>
    <lineage>
        <taxon>Eukaryota</taxon>
        <taxon>Fungi</taxon>
        <taxon>Dikarya</taxon>
        <taxon>Basidiomycota</taxon>
        <taxon>Agaricomycotina</taxon>
        <taxon>Agaricomycetes</taxon>
        <taxon>Thelephorales</taxon>
        <taxon>Thelephoraceae</taxon>
        <taxon>Thelephora</taxon>
    </lineage>
</organism>
<dbReference type="Gene3D" id="1.25.40.10">
    <property type="entry name" value="Tetratricopeptide repeat domain"/>
    <property type="match status" value="2"/>
</dbReference>
<evidence type="ECO:0000256" key="2">
    <source>
        <dbReference type="ARBA" id="ARBA00022737"/>
    </source>
</evidence>
<evidence type="ECO:0000256" key="5">
    <source>
        <dbReference type="SAM" id="MobiDB-lite"/>
    </source>
</evidence>
<accession>A0A9P6HD37</accession>
<dbReference type="OrthoDB" id="5588846at2759"/>
<proteinExistence type="inferred from homology"/>
<keyword evidence="7" id="KW-1185">Reference proteome</keyword>
<name>A0A9P6HD37_9AGAM</name>
<dbReference type="PANTHER" id="PTHR47936:SF1">
    <property type="entry name" value="PENTATRICOPEPTIDE REPEAT-CONTAINING PROTEIN GUN1, CHLOROPLASTIC"/>
    <property type="match status" value="1"/>
</dbReference>
<reference evidence="6" key="1">
    <citation type="journal article" date="2020" name="Nat. Commun.">
        <title>Large-scale genome sequencing of mycorrhizal fungi provides insights into the early evolution of symbiotic traits.</title>
        <authorList>
            <person name="Miyauchi S."/>
            <person name="Kiss E."/>
            <person name="Kuo A."/>
            <person name="Drula E."/>
            <person name="Kohler A."/>
            <person name="Sanchez-Garcia M."/>
            <person name="Morin E."/>
            <person name="Andreopoulos B."/>
            <person name="Barry K.W."/>
            <person name="Bonito G."/>
            <person name="Buee M."/>
            <person name="Carver A."/>
            <person name="Chen C."/>
            <person name="Cichocki N."/>
            <person name="Clum A."/>
            <person name="Culley D."/>
            <person name="Crous P.W."/>
            <person name="Fauchery L."/>
            <person name="Girlanda M."/>
            <person name="Hayes R.D."/>
            <person name="Keri Z."/>
            <person name="LaButti K."/>
            <person name="Lipzen A."/>
            <person name="Lombard V."/>
            <person name="Magnuson J."/>
            <person name="Maillard F."/>
            <person name="Murat C."/>
            <person name="Nolan M."/>
            <person name="Ohm R.A."/>
            <person name="Pangilinan J."/>
            <person name="Pereira M.F."/>
            <person name="Perotto S."/>
            <person name="Peter M."/>
            <person name="Pfister S."/>
            <person name="Riley R."/>
            <person name="Sitrit Y."/>
            <person name="Stielow J.B."/>
            <person name="Szollosi G."/>
            <person name="Zifcakova L."/>
            <person name="Stursova M."/>
            <person name="Spatafora J.W."/>
            <person name="Tedersoo L."/>
            <person name="Vaario L.M."/>
            <person name="Yamada A."/>
            <person name="Yan M."/>
            <person name="Wang P."/>
            <person name="Xu J."/>
            <person name="Bruns T."/>
            <person name="Baldrian P."/>
            <person name="Vilgalys R."/>
            <person name="Dunand C."/>
            <person name="Henrissat B."/>
            <person name="Grigoriev I.V."/>
            <person name="Hibbett D."/>
            <person name="Nagy L.G."/>
            <person name="Martin F.M."/>
        </authorList>
    </citation>
    <scope>NUCLEOTIDE SEQUENCE</scope>
    <source>
        <strain evidence="6">UH-Tt-Lm1</strain>
    </source>
</reference>
<comment type="similarity">
    <text evidence="1">Belongs to the CCM1 family.</text>
</comment>
<reference evidence="6" key="2">
    <citation type="submission" date="2020-11" db="EMBL/GenBank/DDBJ databases">
        <authorList>
            <consortium name="DOE Joint Genome Institute"/>
            <person name="Kuo A."/>
            <person name="Miyauchi S."/>
            <person name="Kiss E."/>
            <person name="Drula E."/>
            <person name="Kohler A."/>
            <person name="Sanchez-Garcia M."/>
            <person name="Andreopoulos B."/>
            <person name="Barry K.W."/>
            <person name="Bonito G."/>
            <person name="Buee M."/>
            <person name="Carver A."/>
            <person name="Chen C."/>
            <person name="Cichocki N."/>
            <person name="Clum A."/>
            <person name="Culley D."/>
            <person name="Crous P.W."/>
            <person name="Fauchery L."/>
            <person name="Girlanda M."/>
            <person name="Hayes R."/>
            <person name="Keri Z."/>
            <person name="Labutti K."/>
            <person name="Lipzen A."/>
            <person name="Lombard V."/>
            <person name="Magnuson J."/>
            <person name="Maillard F."/>
            <person name="Morin E."/>
            <person name="Murat C."/>
            <person name="Nolan M."/>
            <person name="Ohm R."/>
            <person name="Pangilinan J."/>
            <person name="Pereira M."/>
            <person name="Perotto S."/>
            <person name="Peter M."/>
            <person name="Riley R."/>
            <person name="Sitrit Y."/>
            <person name="Stielow B."/>
            <person name="Szollosi G."/>
            <person name="Zifcakova L."/>
            <person name="Stursova M."/>
            <person name="Spatafora J.W."/>
            <person name="Tedersoo L."/>
            <person name="Vaario L.-M."/>
            <person name="Yamada A."/>
            <person name="Yan M."/>
            <person name="Wang P."/>
            <person name="Xu J."/>
            <person name="Bruns T."/>
            <person name="Baldrian P."/>
            <person name="Vilgalys R."/>
            <person name="Henrissat B."/>
            <person name="Grigoriev I.V."/>
            <person name="Hibbett D."/>
            <person name="Nagy L.G."/>
            <person name="Martin F.M."/>
        </authorList>
    </citation>
    <scope>NUCLEOTIDE SEQUENCE</scope>
    <source>
        <strain evidence="6">UH-Tt-Lm1</strain>
    </source>
</reference>
<feature type="region of interest" description="Disordered" evidence="5">
    <location>
        <begin position="16"/>
        <end position="67"/>
    </location>
</feature>
<dbReference type="EMBL" id="WIUZ02000008">
    <property type="protein sequence ID" value="KAF9784662.1"/>
    <property type="molecule type" value="Genomic_DNA"/>
</dbReference>
<comment type="subunit">
    <text evidence="4">Binds to mitochondrial small subunit 15S rRNA.</text>
</comment>